<keyword evidence="2 5" id="KW-0328">Glycosyltransferase</keyword>
<dbReference type="RefSeq" id="WP_382169577.1">
    <property type="nucleotide sequence ID" value="NZ_JBHRXX010000001.1"/>
</dbReference>
<dbReference type="PANTHER" id="PTHR43179">
    <property type="entry name" value="RHAMNOSYLTRANSFERASE WBBL"/>
    <property type="match status" value="1"/>
</dbReference>
<evidence type="ECO:0000259" key="4">
    <source>
        <dbReference type="Pfam" id="PF00535"/>
    </source>
</evidence>
<gene>
    <name evidence="5" type="ORF">ACFOPI_00205</name>
</gene>
<dbReference type="EMBL" id="JBHRXX010000001">
    <property type="protein sequence ID" value="MFC3681990.1"/>
    <property type="molecule type" value="Genomic_DNA"/>
</dbReference>
<dbReference type="PANTHER" id="PTHR43179:SF12">
    <property type="entry name" value="GALACTOFURANOSYLTRANSFERASE GLFT2"/>
    <property type="match status" value="1"/>
</dbReference>
<proteinExistence type="inferred from homology"/>
<organism evidence="5 6">
    <name type="scientific">Hydrogenophaga luteola</name>
    <dbReference type="NCBI Taxonomy" id="1591122"/>
    <lineage>
        <taxon>Bacteria</taxon>
        <taxon>Pseudomonadati</taxon>
        <taxon>Pseudomonadota</taxon>
        <taxon>Betaproteobacteria</taxon>
        <taxon>Burkholderiales</taxon>
        <taxon>Comamonadaceae</taxon>
        <taxon>Hydrogenophaga</taxon>
    </lineage>
</organism>
<evidence type="ECO:0000313" key="5">
    <source>
        <dbReference type="EMBL" id="MFC3681990.1"/>
    </source>
</evidence>
<keyword evidence="3 5" id="KW-0808">Transferase</keyword>
<dbReference type="Pfam" id="PF00535">
    <property type="entry name" value="Glycos_transf_2"/>
    <property type="match status" value="1"/>
</dbReference>
<sequence length="304" mass="33267">MKAYVVVATKGRASVAGGVLRALQQQTCPAQHIVFVGSEPADVAGLDTHPLYAAGTVSVLLSDAGLTRQRNAGLERLATLTRGEDPAQWFVVFFDDDFRPAPDWLAHCRAAFLGDPQLVGVGGTVLADGITGTPITESQAQDFIESRSPPMKHTWSGPRRDVPDLYGCNMAYRGSVAGHERFDPALPFYGWLEDVDYSVKASRQGALRHIPECRGVHMGSSSGRTSGVRFGYSQIANPLYLIRKKTLPLQKGGWTLLRNMLSNSANTLLRNQSRDYTGRLRGNFMAIRDLFRGHCHPTRVTGIQ</sequence>
<accession>A0ABV7VX77</accession>
<dbReference type="GO" id="GO:0016757">
    <property type="term" value="F:glycosyltransferase activity"/>
    <property type="evidence" value="ECO:0007669"/>
    <property type="project" value="UniProtKB-KW"/>
</dbReference>
<name>A0ABV7VX77_9BURK</name>
<reference evidence="6" key="1">
    <citation type="journal article" date="2019" name="Int. J. Syst. Evol. Microbiol.">
        <title>The Global Catalogue of Microorganisms (GCM) 10K type strain sequencing project: providing services to taxonomists for standard genome sequencing and annotation.</title>
        <authorList>
            <consortium name="The Broad Institute Genomics Platform"/>
            <consortium name="The Broad Institute Genome Sequencing Center for Infectious Disease"/>
            <person name="Wu L."/>
            <person name="Ma J."/>
        </authorList>
    </citation>
    <scope>NUCLEOTIDE SEQUENCE [LARGE SCALE GENOMIC DNA]</scope>
    <source>
        <strain evidence="6">KCTC 42501</strain>
    </source>
</reference>
<evidence type="ECO:0000256" key="3">
    <source>
        <dbReference type="ARBA" id="ARBA00022679"/>
    </source>
</evidence>
<comment type="caution">
    <text evidence="5">The sequence shown here is derived from an EMBL/GenBank/DDBJ whole genome shotgun (WGS) entry which is preliminary data.</text>
</comment>
<dbReference type="EC" id="2.4.-.-" evidence="5"/>
<dbReference type="SUPFAM" id="SSF53448">
    <property type="entry name" value="Nucleotide-diphospho-sugar transferases"/>
    <property type="match status" value="1"/>
</dbReference>
<dbReference type="InterPro" id="IPR029044">
    <property type="entry name" value="Nucleotide-diphossugar_trans"/>
</dbReference>
<dbReference type="Proteomes" id="UP001595729">
    <property type="component" value="Unassembled WGS sequence"/>
</dbReference>
<comment type="similarity">
    <text evidence="1">Belongs to the glycosyltransferase 2 family.</text>
</comment>
<evidence type="ECO:0000256" key="1">
    <source>
        <dbReference type="ARBA" id="ARBA00006739"/>
    </source>
</evidence>
<evidence type="ECO:0000256" key="2">
    <source>
        <dbReference type="ARBA" id="ARBA00022676"/>
    </source>
</evidence>
<feature type="domain" description="Glycosyltransferase 2-like" evidence="4">
    <location>
        <begin position="5"/>
        <end position="176"/>
    </location>
</feature>
<keyword evidence="6" id="KW-1185">Reference proteome</keyword>
<dbReference type="Gene3D" id="3.90.550.10">
    <property type="entry name" value="Spore Coat Polysaccharide Biosynthesis Protein SpsA, Chain A"/>
    <property type="match status" value="1"/>
</dbReference>
<dbReference type="InterPro" id="IPR001173">
    <property type="entry name" value="Glyco_trans_2-like"/>
</dbReference>
<protein>
    <submittedName>
        <fullName evidence="5">Glycosyltransferase family 2 protein</fullName>
        <ecNumber evidence="5">2.4.-.-</ecNumber>
    </submittedName>
</protein>
<evidence type="ECO:0000313" key="6">
    <source>
        <dbReference type="Proteomes" id="UP001595729"/>
    </source>
</evidence>